<feature type="transmembrane region" description="Helical" evidence="1">
    <location>
        <begin position="72"/>
        <end position="93"/>
    </location>
</feature>
<comment type="caution">
    <text evidence="2">The sequence shown here is derived from an EMBL/GenBank/DDBJ whole genome shotgun (WGS) entry which is preliminary data.</text>
</comment>
<feature type="transmembrane region" description="Helical" evidence="1">
    <location>
        <begin position="39"/>
        <end position="60"/>
    </location>
</feature>
<evidence type="ECO:0000313" key="3">
    <source>
        <dbReference type="Proteomes" id="UP000620124"/>
    </source>
</evidence>
<dbReference type="Proteomes" id="UP000620124">
    <property type="component" value="Unassembled WGS sequence"/>
</dbReference>
<evidence type="ECO:0000313" key="2">
    <source>
        <dbReference type="EMBL" id="KAF7330913.1"/>
    </source>
</evidence>
<reference evidence="2" key="1">
    <citation type="submission" date="2020-05" db="EMBL/GenBank/DDBJ databases">
        <title>Mycena genomes resolve the evolution of fungal bioluminescence.</title>
        <authorList>
            <person name="Tsai I.J."/>
        </authorList>
    </citation>
    <scope>NUCLEOTIDE SEQUENCE</scope>
    <source>
        <strain evidence="2">CCC161011</strain>
    </source>
</reference>
<accession>A0A8H7CCW2</accession>
<sequence>MSTGEVPKFPLTHSSSMSATPTLPPGVTLIAVITPSLNLLIIGTVWASALVPLLCVLLFFSTPQVRRQPIFIMNLLAVVTGIAIGVLNLQIYVVDILSPPGEGFKPRALLAFLSMILFLPLFIDCILAYRLYIVYPPQITSKLQLAAIFIPVIVFKIARITNLIIFMVKFAAVILVPDATSAVENFQILWDHAPWTKNRMDLTGVRQLLGFRALSVENKVWP</sequence>
<proteinExistence type="predicted"/>
<organism evidence="2 3">
    <name type="scientific">Mycena venus</name>
    <dbReference type="NCBI Taxonomy" id="2733690"/>
    <lineage>
        <taxon>Eukaryota</taxon>
        <taxon>Fungi</taxon>
        <taxon>Dikarya</taxon>
        <taxon>Basidiomycota</taxon>
        <taxon>Agaricomycotina</taxon>
        <taxon>Agaricomycetes</taxon>
        <taxon>Agaricomycetidae</taxon>
        <taxon>Agaricales</taxon>
        <taxon>Marasmiineae</taxon>
        <taxon>Mycenaceae</taxon>
        <taxon>Mycena</taxon>
    </lineage>
</organism>
<feature type="transmembrane region" description="Helical" evidence="1">
    <location>
        <begin position="145"/>
        <end position="168"/>
    </location>
</feature>
<name>A0A8H7CCW2_9AGAR</name>
<keyword evidence="3" id="KW-1185">Reference proteome</keyword>
<dbReference type="EMBL" id="JACAZI010000032">
    <property type="protein sequence ID" value="KAF7330913.1"/>
    <property type="molecule type" value="Genomic_DNA"/>
</dbReference>
<feature type="transmembrane region" description="Helical" evidence="1">
    <location>
        <begin position="108"/>
        <end position="133"/>
    </location>
</feature>
<dbReference type="OrthoDB" id="2548432at2759"/>
<protein>
    <submittedName>
        <fullName evidence="2">Uncharacterized protein</fullName>
    </submittedName>
</protein>
<keyword evidence="1" id="KW-1133">Transmembrane helix</keyword>
<gene>
    <name evidence="2" type="ORF">MVEN_02430900</name>
</gene>
<dbReference type="AlphaFoldDB" id="A0A8H7CCW2"/>
<keyword evidence="1" id="KW-0472">Membrane</keyword>
<keyword evidence="1" id="KW-0812">Transmembrane</keyword>
<evidence type="ECO:0000256" key="1">
    <source>
        <dbReference type="SAM" id="Phobius"/>
    </source>
</evidence>